<reference evidence="2 3" key="1">
    <citation type="submission" date="2020-08" db="EMBL/GenBank/DDBJ databases">
        <title>Sequencing the genomes of 1000 actinobacteria strains.</title>
        <authorList>
            <person name="Klenk H.-P."/>
        </authorList>
    </citation>
    <scope>NUCLEOTIDE SEQUENCE [LARGE SCALE GENOMIC DNA]</scope>
    <source>
        <strain evidence="2 3">DSM 44230</strain>
    </source>
</reference>
<dbReference type="PANTHER" id="PTHR46865:SF2">
    <property type="entry name" value="MONOOXYGENASE"/>
    <property type="match status" value="1"/>
</dbReference>
<dbReference type="SUPFAM" id="SSF51905">
    <property type="entry name" value="FAD/NAD(P)-binding domain"/>
    <property type="match status" value="1"/>
</dbReference>
<accession>A0A7W7FW77</accession>
<evidence type="ECO:0000313" key="3">
    <source>
        <dbReference type="Proteomes" id="UP000533598"/>
    </source>
</evidence>
<dbReference type="InterPro" id="IPR002938">
    <property type="entry name" value="FAD-bd"/>
</dbReference>
<organism evidence="2 3">
    <name type="scientific">Crossiella cryophila</name>
    <dbReference type="NCBI Taxonomy" id="43355"/>
    <lineage>
        <taxon>Bacteria</taxon>
        <taxon>Bacillati</taxon>
        <taxon>Actinomycetota</taxon>
        <taxon>Actinomycetes</taxon>
        <taxon>Pseudonocardiales</taxon>
        <taxon>Pseudonocardiaceae</taxon>
        <taxon>Crossiella</taxon>
    </lineage>
</organism>
<dbReference type="AlphaFoldDB" id="A0A7W7FW77"/>
<protein>
    <submittedName>
        <fullName evidence="2">2-polyprenyl-6-methoxyphenol hydroxylase-like FAD-dependent oxidoreductase</fullName>
    </submittedName>
</protein>
<dbReference type="InterPro" id="IPR051704">
    <property type="entry name" value="FAD_aromatic-hydroxylase"/>
</dbReference>
<gene>
    <name evidence="2" type="ORF">HNR67_005431</name>
</gene>
<dbReference type="Pfam" id="PF01494">
    <property type="entry name" value="FAD_binding_3"/>
    <property type="match status" value="1"/>
</dbReference>
<dbReference type="PANTHER" id="PTHR46865">
    <property type="entry name" value="OXIDOREDUCTASE-RELATED"/>
    <property type="match status" value="1"/>
</dbReference>
<evidence type="ECO:0000259" key="1">
    <source>
        <dbReference type="Pfam" id="PF01494"/>
    </source>
</evidence>
<name>A0A7W7FW77_9PSEU</name>
<keyword evidence="3" id="KW-1185">Reference proteome</keyword>
<dbReference type="Gene3D" id="3.50.50.60">
    <property type="entry name" value="FAD/NAD(P)-binding domain"/>
    <property type="match status" value="1"/>
</dbReference>
<feature type="domain" description="FAD-binding" evidence="1">
    <location>
        <begin position="6"/>
        <end position="311"/>
    </location>
</feature>
<dbReference type="PRINTS" id="PR00420">
    <property type="entry name" value="RNGMNOXGNASE"/>
</dbReference>
<dbReference type="EMBL" id="JACHMH010000001">
    <property type="protein sequence ID" value="MBB4679313.1"/>
    <property type="molecule type" value="Genomic_DNA"/>
</dbReference>
<sequence length="390" mass="42877">MTSNRNVLISGASIAGPALAFWLRRYGFNPTVVERAPVLRPGGFAVDFRGPVHLEVLRRMDILAEVRANQTDAGEMIVVDRDGRQQARLPAYLTAGEVEILRGDLSRIIHDRTKDDVEYVFGDSITSLTETPDGVEVTFERGAPRTFDLVVGADGLHSNVRRLTFGAEEQFLRHLGYYVCGFSMPGHPGLDKHNRIYNEPGRGAALGGVEAGTLMVFASDPLDYDRRDPQQQMKLVERAYAGMGWQVPKIIDAMWEAPDFYFDSISQIHLDRLSQGRVVLLGDAGYGATCGGLGTGLAVVCAHVLAGELQAADGDHRVAFRRYEQIVRDYATGCQKTSDNAGPFLAPRTAFGIRRRNLMYKALASPRLSAFFNKLTTKAASGLQLPAYPR</sequence>
<dbReference type="Proteomes" id="UP000533598">
    <property type="component" value="Unassembled WGS sequence"/>
</dbReference>
<comment type="caution">
    <text evidence="2">The sequence shown here is derived from an EMBL/GenBank/DDBJ whole genome shotgun (WGS) entry which is preliminary data.</text>
</comment>
<evidence type="ECO:0000313" key="2">
    <source>
        <dbReference type="EMBL" id="MBB4679313.1"/>
    </source>
</evidence>
<dbReference type="Gene3D" id="3.30.9.10">
    <property type="entry name" value="D-Amino Acid Oxidase, subunit A, domain 2"/>
    <property type="match status" value="1"/>
</dbReference>
<proteinExistence type="predicted"/>
<dbReference type="RefSeq" id="WP_185005074.1">
    <property type="nucleotide sequence ID" value="NZ_BAAAUI010000073.1"/>
</dbReference>
<dbReference type="InterPro" id="IPR036188">
    <property type="entry name" value="FAD/NAD-bd_sf"/>
</dbReference>
<dbReference type="GO" id="GO:0071949">
    <property type="term" value="F:FAD binding"/>
    <property type="evidence" value="ECO:0007669"/>
    <property type="project" value="InterPro"/>
</dbReference>